<accession>Q6YTW8</accession>
<dbReference type="Proteomes" id="UP000000763">
    <property type="component" value="Chromosome 7"/>
</dbReference>
<gene>
    <name evidence="1" type="primary">OSJNBb0018L13.21</name>
</gene>
<organism evidence="1 2">
    <name type="scientific">Oryza sativa subsp. japonica</name>
    <name type="common">Rice</name>
    <dbReference type="NCBI Taxonomy" id="39947"/>
    <lineage>
        <taxon>Eukaryota</taxon>
        <taxon>Viridiplantae</taxon>
        <taxon>Streptophyta</taxon>
        <taxon>Embryophyta</taxon>
        <taxon>Tracheophyta</taxon>
        <taxon>Spermatophyta</taxon>
        <taxon>Magnoliopsida</taxon>
        <taxon>Liliopsida</taxon>
        <taxon>Poales</taxon>
        <taxon>Poaceae</taxon>
        <taxon>BOP clade</taxon>
        <taxon>Oryzoideae</taxon>
        <taxon>Oryzeae</taxon>
        <taxon>Oryzinae</taxon>
        <taxon>Oryza</taxon>
        <taxon>Oryza sativa</taxon>
    </lineage>
</organism>
<proteinExistence type="predicted"/>
<dbReference type="EMBL" id="AP005895">
    <property type="protein sequence ID" value="BAC84649.1"/>
    <property type="molecule type" value="Genomic_DNA"/>
</dbReference>
<evidence type="ECO:0000313" key="1">
    <source>
        <dbReference type="EMBL" id="BAC84649.1"/>
    </source>
</evidence>
<reference evidence="2" key="2">
    <citation type="journal article" date="2008" name="Nucleic Acids Res.">
        <title>The rice annotation project database (RAP-DB): 2008 update.</title>
        <authorList>
            <consortium name="The rice annotation project (RAP)"/>
        </authorList>
    </citation>
    <scope>GENOME REANNOTATION</scope>
    <source>
        <strain evidence="2">cv. Nipponbare</strain>
    </source>
</reference>
<name>Q6YTW8_ORYSJ</name>
<dbReference type="AlphaFoldDB" id="Q6YTW8"/>
<reference evidence="2" key="1">
    <citation type="journal article" date="2005" name="Nature">
        <title>The map-based sequence of the rice genome.</title>
        <authorList>
            <consortium name="International rice genome sequencing project (IRGSP)"/>
            <person name="Matsumoto T."/>
            <person name="Wu J."/>
            <person name="Kanamori H."/>
            <person name="Katayose Y."/>
            <person name="Fujisawa M."/>
            <person name="Namiki N."/>
            <person name="Mizuno H."/>
            <person name="Yamamoto K."/>
            <person name="Antonio B.A."/>
            <person name="Baba T."/>
            <person name="Sakata K."/>
            <person name="Nagamura Y."/>
            <person name="Aoki H."/>
            <person name="Arikawa K."/>
            <person name="Arita K."/>
            <person name="Bito T."/>
            <person name="Chiden Y."/>
            <person name="Fujitsuka N."/>
            <person name="Fukunaka R."/>
            <person name="Hamada M."/>
            <person name="Harada C."/>
            <person name="Hayashi A."/>
            <person name="Hijishita S."/>
            <person name="Honda M."/>
            <person name="Hosokawa S."/>
            <person name="Ichikawa Y."/>
            <person name="Idonuma A."/>
            <person name="Iijima M."/>
            <person name="Ikeda M."/>
            <person name="Ikeno M."/>
            <person name="Ito K."/>
            <person name="Ito S."/>
            <person name="Ito T."/>
            <person name="Ito Y."/>
            <person name="Ito Y."/>
            <person name="Iwabuchi A."/>
            <person name="Kamiya K."/>
            <person name="Karasawa W."/>
            <person name="Kurita K."/>
            <person name="Katagiri S."/>
            <person name="Kikuta A."/>
            <person name="Kobayashi H."/>
            <person name="Kobayashi N."/>
            <person name="Machita K."/>
            <person name="Maehara T."/>
            <person name="Masukawa M."/>
            <person name="Mizubayashi T."/>
            <person name="Mukai Y."/>
            <person name="Nagasaki H."/>
            <person name="Nagata Y."/>
            <person name="Naito S."/>
            <person name="Nakashima M."/>
            <person name="Nakama Y."/>
            <person name="Nakamichi Y."/>
            <person name="Nakamura M."/>
            <person name="Meguro A."/>
            <person name="Negishi M."/>
            <person name="Ohta I."/>
            <person name="Ohta T."/>
            <person name="Okamoto M."/>
            <person name="Ono N."/>
            <person name="Saji S."/>
            <person name="Sakaguchi M."/>
            <person name="Sakai K."/>
            <person name="Shibata M."/>
            <person name="Shimokawa T."/>
            <person name="Song J."/>
            <person name="Takazaki Y."/>
            <person name="Terasawa K."/>
            <person name="Tsugane M."/>
            <person name="Tsuji K."/>
            <person name="Ueda S."/>
            <person name="Waki K."/>
            <person name="Yamagata H."/>
            <person name="Yamamoto M."/>
            <person name="Yamamoto S."/>
            <person name="Yamane H."/>
            <person name="Yoshiki S."/>
            <person name="Yoshihara R."/>
            <person name="Yukawa K."/>
            <person name="Zhong H."/>
            <person name="Yano M."/>
            <person name="Yuan Q."/>
            <person name="Ouyang S."/>
            <person name="Liu J."/>
            <person name="Jones K.M."/>
            <person name="Gansberger K."/>
            <person name="Moffat K."/>
            <person name="Hill J."/>
            <person name="Bera J."/>
            <person name="Fadrosh D."/>
            <person name="Jin S."/>
            <person name="Johri S."/>
            <person name="Kim M."/>
            <person name="Overton L."/>
            <person name="Reardon M."/>
            <person name="Tsitrin T."/>
            <person name="Vuong H."/>
            <person name="Weaver B."/>
            <person name="Ciecko A."/>
            <person name="Tallon L."/>
            <person name="Jackson J."/>
            <person name="Pai G."/>
            <person name="Aken S.V."/>
            <person name="Utterback T."/>
            <person name="Reidmuller S."/>
            <person name="Feldblyum T."/>
            <person name="Hsiao J."/>
            <person name="Zismann V."/>
            <person name="Iobst S."/>
            <person name="de Vazeille A.R."/>
            <person name="Buell C.R."/>
            <person name="Ying K."/>
            <person name="Li Y."/>
            <person name="Lu T."/>
            <person name="Huang Y."/>
            <person name="Zhao Q."/>
            <person name="Feng Q."/>
            <person name="Zhang L."/>
            <person name="Zhu J."/>
            <person name="Weng Q."/>
            <person name="Mu J."/>
            <person name="Lu Y."/>
            <person name="Fan D."/>
            <person name="Liu Y."/>
            <person name="Guan J."/>
            <person name="Zhang Y."/>
            <person name="Yu S."/>
            <person name="Liu X."/>
            <person name="Zhang Y."/>
            <person name="Hong G."/>
            <person name="Han B."/>
            <person name="Choisne N."/>
            <person name="Demange N."/>
            <person name="Orjeda G."/>
            <person name="Samain S."/>
            <person name="Cattolico L."/>
            <person name="Pelletier E."/>
            <person name="Couloux A."/>
            <person name="Segurens B."/>
            <person name="Wincker P."/>
            <person name="D'Hont A."/>
            <person name="Scarpelli C."/>
            <person name="Weissenbach J."/>
            <person name="Salanoubat M."/>
            <person name="Quetier F."/>
            <person name="Yu Y."/>
            <person name="Kim H.R."/>
            <person name="Rambo T."/>
            <person name="Currie J."/>
            <person name="Collura K."/>
            <person name="Luo M."/>
            <person name="Yang T."/>
            <person name="Ammiraju J.S.S."/>
            <person name="Engler F."/>
            <person name="Soderlund C."/>
            <person name="Wing R.A."/>
            <person name="Palmer L.E."/>
            <person name="de la Bastide M."/>
            <person name="Spiegel L."/>
            <person name="Nascimento L."/>
            <person name="Zutavern T."/>
            <person name="O'Shaughnessy A."/>
            <person name="Dike S."/>
            <person name="Dedhia N."/>
            <person name="Preston R."/>
            <person name="Balija V."/>
            <person name="McCombie W.R."/>
            <person name="Chow T."/>
            <person name="Chen H."/>
            <person name="Chung M."/>
            <person name="Chen C."/>
            <person name="Shaw J."/>
            <person name="Wu H."/>
            <person name="Hsiao K."/>
            <person name="Chao Y."/>
            <person name="Chu M."/>
            <person name="Cheng C."/>
            <person name="Hour A."/>
            <person name="Lee P."/>
            <person name="Lin S."/>
            <person name="Lin Y."/>
            <person name="Liou J."/>
            <person name="Liu S."/>
            <person name="Hsing Y."/>
            <person name="Raghuvanshi S."/>
            <person name="Mohanty A."/>
            <person name="Bharti A.K."/>
            <person name="Gaur A."/>
            <person name="Gupta V."/>
            <person name="Kumar D."/>
            <person name="Ravi V."/>
            <person name="Vij S."/>
            <person name="Kapur A."/>
            <person name="Khurana P."/>
            <person name="Khurana P."/>
            <person name="Khurana J.P."/>
            <person name="Tyagi A.K."/>
            <person name="Gaikwad K."/>
            <person name="Singh A."/>
            <person name="Dalal V."/>
            <person name="Srivastava S."/>
            <person name="Dixit A."/>
            <person name="Pal A.K."/>
            <person name="Ghazi I.A."/>
            <person name="Yadav M."/>
            <person name="Pandit A."/>
            <person name="Bhargava A."/>
            <person name="Sureshbabu K."/>
            <person name="Batra K."/>
            <person name="Sharma T.R."/>
            <person name="Mohapatra T."/>
            <person name="Singh N.K."/>
            <person name="Messing J."/>
            <person name="Nelson A.B."/>
            <person name="Fuks G."/>
            <person name="Kavchok S."/>
            <person name="Keizer G."/>
            <person name="Linton E."/>
            <person name="Llaca V."/>
            <person name="Song R."/>
            <person name="Tanyolac B."/>
            <person name="Young S."/>
            <person name="Ho-Il K."/>
            <person name="Hahn J.H."/>
            <person name="Sangsakoo G."/>
            <person name="Vanavichit A."/>
            <person name="de Mattos Luiz.A.T."/>
            <person name="Zimmer P.D."/>
            <person name="Malone G."/>
            <person name="Dellagostin O."/>
            <person name="de Oliveira A.C."/>
            <person name="Bevan M."/>
            <person name="Bancroft I."/>
            <person name="Minx P."/>
            <person name="Cordum H."/>
            <person name="Wilson R."/>
            <person name="Cheng Z."/>
            <person name="Jin W."/>
            <person name="Jiang J."/>
            <person name="Leong S.A."/>
            <person name="Iwama H."/>
            <person name="Gojobori T."/>
            <person name="Itoh T."/>
            <person name="Niimura Y."/>
            <person name="Fujii Y."/>
            <person name="Habara T."/>
            <person name="Sakai H."/>
            <person name="Sato Y."/>
            <person name="Wilson G."/>
            <person name="Kumar K."/>
            <person name="McCouch S."/>
            <person name="Juretic N."/>
            <person name="Hoen D."/>
            <person name="Wright S."/>
            <person name="Bruskiewich R."/>
            <person name="Bureau T."/>
            <person name="Miyao A."/>
            <person name="Hirochika H."/>
            <person name="Nishikawa T."/>
            <person name="Kadowaki K."/>
            <person name="Sugiura M."/>
            <person name="Burr B."/>
            <person name="Sasaki T."/>
        </authorList>
    </citation>
    <scope>NUCLEOTIDE SEQUENCE [LARGE SCALE GENOMIC DNA]</scope>
    <source>
        <strain evidence="2">cv. Nipponbare</strain>
    </source>
</reference>
<protein>
    <submittedName>
        <fullName evidence="1">Uncharacterized protein</fullName>
    </submittedName>
</protein>
<sequence>MRGHRIFIMVIGFDPSRYTSYYTVQWALIYLVILKLYEINSDLQNLMKSLPEG</sequence>
<evidence type="ECO:0000313" key="2">
    <source>
        <dbReference type="Proteomes" id="UP000000763"/>
    </source>
</evidence>